<evidence type="ECO:0000256" key="2">
    <source>
        <dbReference type="SAM" id="SignalP"/>
    </source>
</evidence>
<gene>
    <name evidence="3" type="ORF">EXIGLDRAFT_719110</name>
</gene>
<reference evidence="3 4" key="1">
    <citation type="journal article" date="2016" name="Mol. Biol. Evol.">
        <title>Comparative Genomics of Early-Diverging Mushroom-Forming Fungi Provides Insights into the Origins of Lignocellulose Decay Capabilities.</title>
        <authorList>
            <person name="Nagy L.G."/>
            <person name="Riley R."/>
            <person name="Tritt A."/>
            <person name="Adam C."/>
            <person name="Daum C."/>
            <person name="Floudas D."/>
            <person name="Sun H."/>
            <person name="Yadav J.S."/>
            <person name="Pangilinan J."/>
            <person name="Larsson K.H."/>
            <person name="Matsuura K."/>
            <person name="Barry K."/>
            <person name="Labutti K."/>
            <person name="Kuo R."/>
            <person name="Ohm R.A."/>
            <person name="Bhattacharya S.S."/>
            <person name="Shirouzu T."/>
            <person name="Yoshinaga Y."/>
            <person name="Martin F.M."/>
            <person name="Grigoriev I.V."/>
            <person name="Hibbett D.S."/>
        </authorList>
    </citation>
    <scope>NUCLEOTIDE SEQUENCE [LARGE SCALE GENOMIC DNA]</scope>
    <source>
        <strain evidence="3 4">HHB12029</strain>
    </source>
</reference>
<feature type="compositionally biased region" description="Polar residues" evidence="1">
    <location>
        <begin position="101"/>
        <end position="122"/>
    </location>
</feature>
<feature type="compositionally biased region" description="Polar residues" evidence="1">
    <location>
        <begin position="130"/>
        <end position="152"/>
    </location>
</feature>
<feature type="compositionally biased region" description="Basic residues" evidence="1">
    <location>
        <begin position="21"/>
        <end position="31"/>
    </location>
</feature>
<feature type="region of interest" description="Disordered" evidence="1">
    <location>
        <begin position="73"/>
        <end position="152"/>
    </location>
</feature>
<dbReference type="Proteomes" id="UP000077266">
    <property type="component" value="Unassembled WGS sequence"/>
</dbReference>
<name>A0A166AGR6_EXIGL</name>
<feature type="chain" id="PRO_5007870603" evidence="2">
    <location>
        <begin position="18"/>
        <end position="152"/>
    </location>
</feature>
<dbReference type="EMBL" id="KV426022">
    <property type="protein sequence ID" value="KZV91719.1"/>
    <property type="molecule type" value="Genomic_DNA"/>
</dbReference>
<evidence type="ECO:0000313" key="3">
    <source>
        <dbReference type="EMBL" id="KZV91719.1"/>
    </source>
</evidence>
<sequence>MGIIIFLLAVALTALWCHRRRKRQNRSRPRAGQRSDIESNMAVKSLPTHSPTLAGRTPPLRVVTAFEEPRMFFRPPDAESRGPSSPGLPVDERLPGEANSRAATTQLLSLPPQATSAISPTLTFRIHNPDTATSVSGSSHASKQNSRTMSGS</sequence>
<evidence type="ECO:0000256" key="1">
    <source>
        <dbReference type="SAM" id="MobiDB-lite"/>
    </source>
</evidence>
<organism evidence="3 4">
    <name type="scientific">Exidia glandulosa HHB12029</name>
    <dbReference type="NCBI Taxonomy" id="1314781"/>
    <lineage>
        <taxon>Eukaryota</taxon>
        <taxon>Fungi</taxon>
        <taxon>Dikarya</taxon>
        <taxon>Basidiomycota</taxon>
        <taxon>Agaricomycotina</taxon>
        <taxon>Agaricomycetes</taxon>
        <taxon>Auriculariales</taxon>
        <taxon>Exidiaceae</taxon>
        <taxon>Exidia</taxon>
    </lineage>
</organism>
<dbReference type="InParanoid" id="A0A166AGR6"/>
<dbReference type="AlphaFoldDB" id="A0A166AGR6"/>
<protein>
    <submittedName>
        <fullName evidence="3">Uncharacterized protein</fullName>
    </submittedName>
</protein>
<accession>A0A166AGR6</accession>
<evidence type="ECO:0000313" key="4">
    <source>
        <dbReference type="Proteomes" id="UP000077266"/>
    </source>
</evidence>
<feature type="region of interest" description="Disordered" evidence="1">
    <location>
        <begin position="21"/>
        <end position="59"/>
    </location>
</feature>
<feature type="signal peptide" evidence="2">
    <location>
        <begin position="1"/>
        <end position="17"/>
    </location>
</feature>
<keyword evidence="2" id="KW-0732">Signal</keyword>
<keyword evidence="4" id="KW-1185">Reference proteome</keyword>
<proteinExistence type="predicted"/>